<evidence type="ECO:0000256" key="1">
    <source>
        <dbReference type="SAM" id="SignalP"/>
    </source>
</evidence>
<name>A0ABP7PLF9_9GAMM</name>
<reference evidence="4" key="1">
    <citation type="journal article" date="2019" name="Int. J. Syst. Evol. Microbiol.">
        <title>The Global Catalogue of Microorganisms (GCM) 10K type strain sequencing project: providing services to taxonomists for standard genome sequencing and annotation.</title>
        <authorList>
            <consortium name="The Broad Institute Genomics Platform"/>
            <consortium name="The Broad Institute Genome Sequencing Center for Infectious Disease"/>
            <person name="Wu L."/>
            <person name="Ma J."/>
        </authorList>
    </citation>
    <scope>NUCLEOTIDE SEQUENCE [LARGE SCALE GENOMIC DNA]</scope>
    <source>
        <strain evidence="4">JCM 17555</strain>
    </source>
</reference>
<gene>
    <name evidence="3" type="ORF">GCM10022278_26720</name>
</gene>
<feature type="signal peptide" evidence="1">
    <location>
        <begin position="1"/>
        <end position="29"/>
    </location>
</feature>
<organism evidence="3 4">
    <name type="scientific">Allohahella marinimesophila</name>
    <dbReference type="NCBI Taxonomy" id="1054972"/>
    <lineage>
        <taxon>Bacteria</taxon>
        <taxon>Pseudomonadati</taxon>
        <taxon>Pseudomonadota</taxon>
        <taxon>Gammaproteobacteria</taxon>
        <taxon>Oceanospirillales</taxon>
        <taxon>Hahellaceae</taxon>
        <taxon>Allohahella</taxon>
    </lineage>
</organism>
<keyword evidence="4" id="KW-1185">Reference proteome</keyword>
<dbReference type="EMBL" id="BAABBO010000011">
    <property type="protein sequence ID" value="GAA3967619.1"/>
    <property type="molecule type" value="Genomic_DNA"/>
</dbReference>
<evidence type="ECO:0000313" key="4">
    <source>
        <dbReference type="Proteomes" id="UP001501337"/>
    </source>
</evidence>
<dbReference type="InterPro" id="IPR039448">
    <property type="entry name" value="Beta_helix"/>
</dbReference>
<dbReference type="Proteomes" id="UP001501337">
    <property type="component" value="Unassembled WGS sequence"/>
</dbReference>
<dbReference type="RefSeq" id="WP_344807164.1">
    <property type="nucleotide sequence ID" value="NZ_BAABBO010000011.1"/>
</dbReference>
<proteinExistence type="predicted"/>
<evidence type="ECO:0000313" key="3">
    <source>
        <dbReference type="EMBL" id="GAA3967619.1"/>
    </source>
</evidence>
<keyword evidence="1" id="KW-0732">Signal</keyword>
<sequence>MTCVRSPAPAKLAGLILLLSMLMASQVSAVNISLERPVVEQLSRAEFEAAAGLPTACCDDITELTQPGAEAVDVDTRYSLDTLFSAQAGSWIFESLVHNGLLRIASRYQPTHPRALTLHKGNSSLAGLTRKLRNASILELKGQDEAGRPIYHLHYPLIIGHNATLTVENAVLMLDASAAAVIVNAGSLSVIDAEITTLQAELKGGTRFRPFILGWNGSRTYLERARLHRLGYNAYLSSGLTLGHHASLQRRGSSSLQMADSVLERMEAGLTSDQAKVRISTTVIEDSARYGIDFSAGDLQLANSRIERTRYNAGVRIRNGGHIRLRDNLISATHRDAVRIEGSVSSLSIINNFLAGSGGDGIRFQEVRADNGPLILEKNRIRNSARSGINSHHSGPLLARGNDVVGNEHYALRAVFAEQSSSQPLWLQDNVFANSGEASISTSGGAILGLSGNEFRARYVVQPVIRGQLATTQTQILKSSKTPDQAIQIRQATFHPAQHQRE</sequence>
<feature type="domain" description="Right handed beta helix" evidence="2">
    <location>
        <begin position="277"/>
        <end position="411"/>
    </location>
</feature>
<feature type="chain" id="PRO_5046414312" description="Right handed beta helix domain-containing protein" evidence="1">
    <location>
        <begin position="30"/>
        <end position="502"/>
    </location>
</feature>
<accession>A0ABP7PLF9</accession>
<evidence type="ECO:0000259" key="2">
    <source>
        <dbReference type="Pfam" id="PF13229"/>
    </source>
</evidence>
<dbReference type="InterPro" id="IPR006626">
    <property type="entry name" value="PbH1"/>
</dbReference>
<protein>
    <recommendedName>
        <fullName evidence="2">Right handed beta helix domain-containing protein</fullName>
    </recommendedName>
</protein>
<dbReference type="InterPro" id="IPR012334">
    <property type="entry name" value="Pectin_lyas_fold"/>
</dbReference>
<dbReference type="SMART" id="SM00710">
    <property type="entry name" value="PbH1"/>
    <property type="match status" value="6"/>
</dbReference>
<dbReference type="Pfam" id="PF13229">
    <property type="entry name" value="Beta_helix"/>
    <property type="match status" value="1"/>
</dbReference>
<comment type="caution">
    <text evidence="3">The sequence shown here is derived from an EMBL/GenBank/DDBJ whole genome shotgun (WGS) entry which is preliminary data.</text>
</comment>
<dbReference type="InterPro" id="IPR011050">
    <property type="entry name" value="Pectin_lyase_fold/virulence"/>
</dbReference>
<dbReference type="Gene3D" id="2.160.20.10">
    <property type="entry name" value="Single-stranded right-handed beta-helix, Pectin lyase-like"/>
    <property type="match status" value="1"/>
</dbReference>
<dbReference type="SUPFAM" id="SSF51126">
    <property type="entry name" value="Pectin lyase-like"/>
    <property type="match status" value="1"/>
</dbReference>